<evidence type="ECO:0000256" key="6">
    <source>
        <dbReference type="ARBA" id="ARBA00022840"/>
    </source>
</evidence>
<dbReference type="STRING" id="929558.SMGD1_0218"/>
<comment type="caution">
    <text evidence="9">The sequence shown here is derived from an EMBL/GenBank/DDBJ whole genome shotgun (WGS) entry which is preliminary data.</text>
</comment>
<feature type="transmembrane region" description="Helical" evidence="7">
    <location>
        <begin position="380"/>
        <end position="401"/>
    </location>
</feature>
<name>B6BL13_SULGG</name>
<dbReference type="EC" id="2.7.13.3" evidence="2"/>
<organism evidence="9 10">
    <name type="scientific">Sulfurimonas gotlandica (strain DSM 19862 / JCM 16533 / GD1)</name>
    <dbReference type="NCBI Taxonomy" id="929558"/>
    <lineage>
        <taxon>Bacteria</taxon>
        <taxon>Pseudomonadati</taxon>
        <taxon>Campylobacterota</taxon>
        <taxon>Epsilonproteobacteria</taxon>
        <taxon>Campylobacterales</taxon>
        <taxon>Sulfurimonadaceae</taxon>
        <taxon>Sulfurimonas</taxon>
    </lineage>
</organism>
<dbReference type="SMART" id="SM00387">
    <property type="entry name" value="HATPase_c"/>
    <property type="match status" value="1"/>
</dbReference>
<keyword evidence="4" id="KW-0547">Nucleotide-binding</keyword>
<dbReference type="GO" id="GO:0004673">
    <property type="term" value="F:protein histidine kinase activity"/>
    <property type="evidence" value="ECO:0007669"/>
    <property type="project" value="UniProtKB-EC"/>
</dbReference>
<accession>H1FT09</accession>
<dbReference type="Gene3D" id="3.30.450.20">
    <property type="entry name" value="PAS domain"/>
    <property type="match status" value="1"/>
</dbReference>
<evidence type="ECO:0000313" key="9">
    <source>
        <dbReference type="EMBL" id="EHP28745.1"/>
    </source>
</evidence>
<dbReference type="SUPFAM" id="SSF55874">
    <property type="entry name" value="ATPase domain of HSP90 chaperone/DNA topoisomerase II/histidine kinase"/>
    <property type="match status" value="1"/>
</dbReference>
<dbReference type="PANTHER" id="PTHR44936">
    <property type="entry name" value="SENSOR PROTEIN CREC"/>
    <property type="match status" value="1"/>
</dbReference>
<keyword evidence="5 9" id="KW-0418">Kinase</keyword>
<dbReference type="RefSeq" id="WP_008338523.1">
    <property type="nucleotide sequence ID" value="NZ_AFRZ01000001.1"/>
</dbReference>
<dbReference type="OrthoDB" id="9794419at2"/>
<dbReference type="InterPro" id="IPR004358">
    <property type="entry name" value="Sig_transdc_His_kin-like_C"/>
</dbReference>
<evidence type="ECO:0000256" key="3">
    <source>
        <dbReference type="ARBA" id="ARBA00022679"/>
    </source>
</evidence>
<comment type="catalytic activity">
    <reaction evidence="1">
        <text>ATP + protein L-histidine = ADP + protein N-phospho-L-histidine.</text>
        <dbReference type="EC" id="2.7.13.3"/>
    </reaction>
</comment>
<proteinExistence type="predicted"/>
<dbReference type="AlphaFoldDB" id="B6BL13"/>
<dbReference type="InterPro" id="IPR036890">
    <property type="entry name" value="HATPase_C_sf"/>
</dbReference>
<dbReference type="Pfam" id="PF02518">
    <property type="entry name" value="HATPase_c"/>
    <property type="match status" value="1"/>
</dbReference>
<dbReference type="InterPro" id="IPR050980">
    <property type="entry name" value="2C_sensor_his_kinase"/>
</dbReference>
<dbReference type="InterPro" id="IPR005467">
    <property type="entry name" value="His_kinase_dom"/>
</dbReference>
<keyword evidence="10" id="KW-1185">Reference proteome</keyword>
<keyword evidence="6" id="KW-0067">ATP-binding</keyword>
<evidence type="ECO:0000313" key="10">
    <source>
        <dbReference type="Proteomes" id="UP000006431"/>
    </source>
</evidence>
<dbReference type="InterPro" id="IPR003594">
    <property type="entry name" value="HATPase_dom"/>
</dbReference>
<dbReference type="PRINTS" id="PR00344">
    <property type="entry name" value="BCTRLSENSOR"/>
</dbReference>
<keyword evidence="7" id="KW-0812">Transmembrane</keyword>
<dbReference type="Proteomes" id="UP000006431">
    <property type="component" value="Unassembled WGS sequence"/>
</dbReference>
<dbReference type="EMBL" id="AFRZ01000001">
    <property type="protein sequence ID" value="EHP28745.1"/>
    <property type="molecule type" value="Genomic_DNA"/>
</dbReference>
<sequence>MSRSLTLKDLIYSSYITSSLIPIIVIELVLLALYFGVSYFITSESQKTLYSSVTQSLHEITSREAHQISQQFQEVSRISQMMKIDHQDFFSSADRCTLPKGEPEFMVHQNGVYYKNVNNGGGTLYYSSKTKMTQETKRKARCSESIDPLLKSIVQTNPIITQAYFNSWDNLNRLYPFMLDAPTQYGDTLIMQDYNFYYLADQVHNPQKKSVWTSAYLDPAGQGWMISNIVPIYNNNFLEGVSGLDVTIDSLIQNILSLKIPWQGSAFMVDSDGMILAMPQTVENILELKELKKHIYKSSVNQTISKPQEYNLFKIKNQKLRESMSKFFKEFTQFGILENGDSRYLLSQESIPETGWRLIIIVDESIVFSPIDKLKENTNMIGYIIIALMVLFYILFFSYLLRKSLKIANKIASPIEKLSLLTSDFGRKANTQLGMKVGIEEVDRLTQNFNKVSLELDVRTKEYVESQLREKMREKDAEIAYKAGLFESASSYLHNIGNTLTMIEGKILSLLDVKKALEKSGLGIKKANTMVEKSDANTQQKEEIGTFLSLFGKALTEDVTEEIQDIANDIKNINNQATISINHQQDLFNANTDMKQNYTQKFDVTSMLEELVAQYHITFNKKGVYLNLDSERNLIINSVKFQFQEGLSNALKNALESILANSTQEKGETFIRAFTLGNRVIIDISDNGLGIKEQDRPKLLKSGFTTKVNGHGLGLHSFNNFLNSHNGKLSLRSDGYLKGATLHIEIGDTHE</sequence>
<feature type="domain" description="Histidine kinase" evidence="8">
    <location>
        <begin position="491"/>
        <end position="750"/>
    </location>
</feature>
<evidence type="ECO:0000256" key="2">
    <source>
        <dbReference type="ARBA" id="ARBA00012438"/>
    </source>
</evidence>
<dbReference type="PANTHER" id="PTHR44936:SF10">
    <property type="entry name" value="SENSOR PROTEIN RSTB"/>
    <property type="match status" value="1"/>
</dbReference>
<dbReference type="PATRIC" id="fig|929558.5.peg.219"/>
<evidence type="ECO:0000256" key="4">
    <source>
        <dbReference type="ARBA" id="ARBA00022741"/>
    </source>
</evidence>
<gene>
    <name evidence="9" type="ORF">SMGD1_0218</name>
</gene>
<reference evidence="9 10" key="1">
    <citation type="journal article" date="2012" name="Proc. Natl. Acad. Sci. U.S.A.">
        <title>Genome and physiology of a model Epsilonproteobacterium responsible for sulfide detoxification in marine oxygen depletion zones.</title>
        <authorList>
            <person name="Grote J."/>
            <person name="Schott T."/>
            <person name="Bruckner C.G."/>
            <person name="Glockner F.O."/>
            <person name="Jost G."/>
            <person name="Teeling H."/>
            <person name="Labrenz M."/>
            <person name="Jurgens K."/>
        </authorList>
    </citation>
    <scope>NUCLEOTIDE SEQUENCE [LARGE SCALE GENOMIC DNA]</scope>
    <source>
        <strain evidence="9 10">GD1</strain>
    </source>
</reference>
<feature type="transmembrane region" description="Helical" evidence="7">
    <location>
        <begin position="20"/>
        <end position="41"/>
    </location>
</feature>
<keyword evidence="7" id="KW-0472">Membrane</keyword>
<dbReference type="GO" id="GO:0005524">
    <property type="term" value="F:ATP binding"/>
    <property type="evidence" value="ECO:0007669"/>
    <property type="project" value="UniProtKB-KW"/>
</dbReference>
<dbReference type="eggNOG" id="COG3706">
    <property type="taxonomic scope" value="Bacteria"/>
</dbReference>
<evidence type="ECO:0000259" key="8">
    <source>
        <dbReference type="PROSITE" id="PS50109"/>
    </source>
</evidence>
<dbReference type="Gene3D" id="3.30.565.10">
    <property type="entry name" value="Histidine kinase-like ATPase, C-terminal domain"/>
    <property type="match status" value="1"/>
</dbReference>
<dbReference type="HOGENOM" id="CLU_000445_114_13_7"/>
<keyword evidence="3" id="KW-0808">Transferase</keyword>
<dbReference type="eggNOG" id="COG4191">
    <property type="taxonomic scope" value="Bacteria"/>
</dbReference>
<evidence type="ECO:0000256" key="7">
    <source>
        <dbReference type="SAM" id="Phobius"/>
    </source>
</evidence>
<keyword evidence="7" id="KW-1133">Transmembrane helix</keyword>
<evidence type="ECO:0000256" key="1">
    <source>
        <dbReference type="ARBA" id="ARBA00000085"/>
    </source>
</evidence>
<evidence type="ECO:0000256" key="5">
    <source>
        <dbReference type="ARBA" id="ARBA00022777"/>
    </source>
</evidence>
<dbReference type="PROSITE" id="PS50109">
    <property type="entry name" value="HIS_KIN"/>
    <property type="match status" value="1"/>
</dbReference>
<accession>B6BL13</accession>
<protein>
    <recommendedName>
        <fullName evidence="2">histidine kinase</fullName>
        <ecNumber evidence="2">2.7.13.3</ecNumber>
    </recommendedName>
</protein>